<dbReference type="Proteomes" id="UP000248044">
    <property type="component" value="Chromosome"/>
</dbReference>
<evidence type="ECO:0000256" key="5">
    <source>
        <dbReference type="ARBA" id="ARBA00022822"/>
    </source>
</evidence>
<sequence>MSTKIKICGISTLKDIIEISNMDVDMLGIVSEKNSPRFAKSQFLEIAKHFSTKPIVYVRANGKICDIIKDGEKADIIQIHRVLEDNELDELTTYNRKFILYVPGDEKYEKYIDKVYKVTDLALLDSPRKGEKLNLSYARKVLNNYPDLGIAGGINPSNIKNYIELNPAWIDISSGVESFPGKKDLDKIKTIIGVLKWKYIQ</sequence>
<dbReference type="PANTHER" id="PTHR42894:SF1">
    <property type="entry name" value="N-(5'-PHOSPHORIBOSYL)ANTHRANILATE ISOMERASE"/>
    <property type="match status" value="1"/>
</dbReference>
<dbReference type="KEGG" id="abri:DFR85_10570"/>
<dbReference type="SUPFAM" id="SSF51366">
    <property type="entry name" value="Ribulose-phoshate binding barrel"/>
    <property type="match status" value="1"/>
</dbReference>
<evidence type="ECO:0000313" key="11">
    <source>
        <dbReference type="Proteomes" id="UP000248044"/>
    </source>
</evidence>
<evidence type="ECO:0000256" key="8">
    <source>
        <dbReference type="HAMAP-Rule" id="MF_00135"/>
    </source>
</evidence>
<dbReference type="InterPro" id="IPR013785">
    <property type="entry name" value="Aldolase_TIM"/>
</dbReference>
<keyword evidence="6 8" id="KW-0057">Aromatic amino acid biosynthesis</keyword>
<dbReference type="Pfam" id="PF00697">
    <property type="entry name" value="PRAI"/>
    <property type="match status" value="1"/>
</dbReference>
<evidence type="ECO:0000256" key="3">
    <source>
        <dbReference type="ARBA" id="ARBA00007571"/>
    </source>
</evidence>
<dbReference type="Gene3D" id="3.20.20.70">
    <property type="entry name" value="Aldolase class I"/>
    <property type="match status" value="1"/>
</dbReference>
<keyword evidence="5 8" id="KW-0822">Tryptophan biosynthesis</keyword>
<evidence type="ECO:0000256" key="6">
    <source>
        <dbReference type="ARBA" id="ARBA00023141"/>
    </source>
</evidence>
<dbReference type="EMBL" id="CP029289">
    <property type="protein sequence ID" value="AWR94972.1"/>
    <property type="molecule type" value="Genomic_DNA"/>
</dbReference>
<evidence type="ECO:0000256" key="1">
    <source>
        <dbReference type="ARBA" id="ARBA00001164"/>
    </source>
</evidence>
<comment type="pathway">
    <text evidence="2 8">Amino-acid biosynthesis; L-tryptophan biosynthesis; L-tryptophan from chorismate: step 3/5.</text>
</comment>
<evidence type="ECO:0000256" key="2">
    <source>
        <dbReference type="ARBA" id="ARBA00004664"/>
    </source>
</evidence>
<name>A0A2U9IFY4_9CREN</name>
<comment type="catalytic activity">
    <reaction evidence="1 8">
        <text>N-(5-phospho-beta-D-ribosyl)anthranilate = 1-(2-carboxyphenylamino)-1-deoxy-D-ribulose 5-phosphate</text>
        <dbReference type="Rhea" id="RHEA:21540"/>
        <dbReference type="ChEBI" id="CHEBI:18277"/>
        <dbReference type="ChEBI" id="CHEBI:58613"/>
        <dbReference type="EC" id="5.3.1.24"/>
    </reaction>
</comment>
<keyword evidence="7 8" id="KW-0413">Isomerase</keyword>
<keyword evidence="4 8" id="KW-0028">Amino-acid biosynthesis</keyword>
<proteinExistence type="inferred from homology"/>
<dbReference type="InterPro" id="IPR044643">
    <property type="entry name" value="TrpF_fam"/>
</dbReference>
<evidence type="ECO:0000259" key="9">
    <source>
        <dbReference type="Pfam" id="PF00697"/>
    </source>
</evidence>
<dbReference type="HAMAP" id="MF_00135">
    <property type="entry name" value="PRAI"/>
    <property type="match status" value="1"/>
</dbReference>
<dbReference type="UniPathway" id="UPA00035">
    <property type="reaction ID" value="UER00042"/>
</dbReference>
<protein>
    <recommendedName>
        <fullName evidence="8">N-(5'-phosphoribosyl)anthranilate isomerase</fullName>
        <shortName evidence="8">PRAI</shortName>
        <ecNumber evidence="8">5.3.1.24</ecNumber>
    </recommendedName>
</protein>
<dbReference type="CDD" id="cd00405">
    <property type="entry name" value="PRAI"/>
    <property type="match status" value="1"/>
</dbReference>
<dbReference type="InterPro" id="IPR001240">
    <property type="entry name" value="PRAI_dom"/>
</dbReference>
<organism evidence="10 11">
    <name type="scientific">Acidianus brierleyi</name>
    <dbReference type="NCBI Taxonomy" id="41673"/>
    <lineage>
        <taxon>Archaea</taxon>
        <taxon>Thermoproteota</taxon>
        <taxon>Thermoprotei</taxon>
        <taxon>Sulfolobales</taxon>
        <taxon>Sulfolobaceae</taxon>
        <taxon>Acidianus</taxon>
    </lineage>
</organism>
<evidence type="ECO:0000313" key="10">
    <source>
        <dbReference type="EMBL" id="AWR94972.1"/>
    </source>
</evidence>
<evidence type="ECO:0000256" key="7">
    <source>
        <dbReference type="ARBA" id="ARBA00023235"/>
    </source>
</evidence>
<dbReference type="GO" id="GO:0000162">
    <property type="term" value="P:L-tryptophan biosynthetic process"/>
    <property type="evidence" value="ECO:0007669"/>
    <property type="project" value="UniProtKB-UniRule"/>
</dbReference>
<dbReference type="AlphaFoldDB" id="A0A2U9IFY4"/>
<dbReference type="EC" id="5.3.1.24" evidence="8"/>
<dbReference type="GO" id="GO:0004640">
    <property type="term" value="F:phosphoribosylanthranilate isomerase activity"/>
    <property type="evidence" value="ECO:0007669"/>
    <property type="project" value="UniProtKB-UniRule"/>
</dbReference>
<evidence type="ECO:0000256" key="4">
    <source>
        <dbReference type="ARBA" id="ARBA00022605"/>
    </source>
</evidence>
<dbReference type="PANTHER" id="PTHR42894">
    <property type="entry name" value="N-(5'-PHOSPHORIBOSYL)ANTHRANILATE ISOMERASE"/>
    <property type="match status" value="1"/>
</dbReference>
<dbReference type="InterPro" id="IPR011060">
    <property type="entry name" value="RibuloseP-bd_barrel"/>
</dbReference>
<reference evidence="10 11" key="1">
    <citation type="submission" date="2018-05" db="EMBL/GenBank/DDBJ databases">
        <title>Complete Genome Sequences of Extremely Thermoacidophilic, Metal-Mobilizing Type-Strain Members of the Archaeal Family Sulfolobaceae: Acidianus brierleyi DSM-1651T, Acidianus sulfidivorans DSM-18786T, Metallosphaera hakonensis DSM-7519T, and Metallosphaera prunae DSM-10039T.</title>
        <authorList>
            <person name="Counts J.A."/>
            <person name="Kelly R.M."/>
        </authorList>
    </citation>
    <scope>NUCLEOTIDE SEQUENCE [LARGE SCALE GENOMIC DNA]</scope>
    <source>
        <strain evidence="10 11">DSM 1651</strain>
    </source>
</reference>
<accession>A0A2U9IFY4</accession>
<comment type="similarity">
    <text evidence="3 8">Belongs to the TrpF family.</text>
</comment>
<keyword evidence="11" id="KW-1185">Reference proteome</keyword>
<gene>
    <name evidence="8" type="primary">trpF</name>
    <name evidence="10" type="ORF">DFR85_10570</name>
</gene>
<feature type="domain" description="N-(5'phosphoribosyl) anthranilate isomerase (PRAI)" evidence="9">
    <location>
        <begin position="5"/>
        <end position="192"/>
    </location>
</feature>